<feature type="domain" description="Transposase MuDR plant" evidence="2">
    <location>
        <begin position="273"/>
        <end position="323"/>
    </location>
</feature>
<feature type="region of interest" description="Disordered" evidence="1">
    <location>
        <begin position="119"/>
        <end position="263"/>
    </location>
</feature>
<dbReference type="Pfam" id="PF26130">
    <property type="entry name" value="PB1-like"/>
    <property type="match status" value="1"/>
</dbReference>
<evidence type="ECO:0000259" key="3">
    <source>
        <dbReference type="Pfam" id="PF26130"/>
    </source>
</evidence>
<accession>A0AAW2BV48</accession>
<dbReference type="PANTHER" id="PTHR31973">
    <property type="entry name" value="POLYPROTEIN, PUTATIVE-RELATED"/>
    <property type="match status" value="1"/>
</dbReference>
<sequence>MADLTFNFEIHHGGQFGWNLDLVYLGGSTSFIDDVDPNKLSYFEIQDMCCGLGANSTSRFHYLIPGGNLEQGLRLINEDDDVVYMCEIHAAWPTDKITLYVGGGEEPLAVEQPFANEEVANDDDVHEVPQNGDDVHEMHEGGNVDSEGSDFDWLEEGFEGPDFDDDVFGNVDDGPSTHDGVSGSAAAPHRSSEGDNVNAAPHRPSEGDTDNAAPHRTTPASNDPPLEEGEWIDPPLEDDMESLVDSDDDQPAPTAAKEPEFNVQTDMRKPVLQKGMKFPNSKVFREALREYAIHKPVDIKFKLNEKKKISVYCKNECGWSKHLKLTSVTVRREYAIHKPIDIKFKLNEKKKISVYCKNECGWRCYASQLSGELTFQIKTFNPECTCPRSFKHSQVTSRYVAKKFLQEFNKNPDWKVAGVQHHVKQTLEVDISYSQVYRAKRKATDLITGDEQL</sequence>
<protein>
    <recommendedName>
        <fullName evidence="6">Transposase MuDR plant domain-containing protein</fullName>
    </recommendedName>
</protein>
<feature type="compositionally biased region" description="Acidic residues" evidence="1">
    <location>
        <begin position="225"/>
        <end position="250"/>
    </location>
</feature>
<feature type="compositionally biased region" description="Acidic residues" evidence="1">
    <location>
        <begin position="147"/>
        <end position="167"/>
    </location>
</feature>
<keyword evidence="5" id="KW-1185">Reference proteome</keyword>
<comment type="caution">
    <text evidence="4">The sequence shown here is derived from an EMBL/GenBank/DDBJ whole genome shotgun (WGS) entry which is preliminary data.</text>
</comment>
<dbReference type="EMBL" id="JAZDWU010000010">
    <property type="protein sequence ID" value="KAK9989706.1"/>
    <property type="molecule type" value="Genomic_DNA"/>
</dbReference>
<feature type="domain" description="PB1-like" evidence="3">
    <location>
        <begin position="6"/>
        <end position="100"/>
    </location>
</feature>
<feature type="compositionally biased region" description="Basic and acidic residues" evidence="1">
    <location>
        <begin position="133"/>
        <end position="142"/>
    </location>
</feature>
<dbReference type="AlphaFoldDB" id="A0AAW2BV48"/>
<dbReference type="Proteomes" id="UP001459277">
    <property type="component" value="Unassembled WGS sequence"/>
</dbReference>
<dbReference type="Pfam" id="PF03108">
    <property type="entry name" value="DBD_Tnp_Mut"/>
    <property type="match status" value="1"/>
</dbReference>
<evidence type="ECO:0000313" key="4">
    <source>
        <dbReference type="EMBL" id="KAK9989706.1"/>
    </source>
</evidence>
<gene>
    <name evidence="4" type="ORF">SO802_029945</name>
</gene>
<proteinExistence type="predicted"/>
<reference evidence="4 5" key="1">
    <citation type="submission" date="2024-01" db="EMBL/GenBank/DDBJ databases">
        <title>A telomere-to-telomere, gap-free genome of sweet tea (Lithocarpus litseifolius).</title>
        <authorList>
            <person name="Zhou J."/>
        </authorList>
    </citation>
    <scope>NUCLEOTIDE SEQUENCE [LARGE SCALE GENOMIC DNA]</scope>
    <source>
        <strain evidence="4">Zhou-2022a</strain>
        <tissue evidence="4">Leaf</tissue>
    </source>
</reference>
<evidence type="ECO:0008006" key="6">
    <source>
        <dbReference type="Google" id="ProtNLM"/>
    </source>
</evidence>
<dbReference type="PANTHER" id="PTHR31973:SF187">
    <property type="entry name" value="MUTATOR TRANSPOSASE MUDRA PROTEIN"/>
    <property type="match status" value="1"/>
</dbReference>
<organism evidence="4 5">
    <name type="scientific">Lithocarpus litseifolius</name>
    <dbReference type="NCBI Taxonomy" id="425828"/>
    <lineage>
        <taxon>Eukaryota</taxon>
        <taxon>Viridiplantae</taxon>
        <taxon>Streptophyta</taxon>
        <taxon>Embryophyta</taxon>
        <taxon>Tracheophyta</taxon>
        <taxon>Spermatophyta</taxon>
        <taxon>Magnoliopsida</taxon>
        <taxon>eudicotyledons</taxon>
        <taxon>Gunneridae</taxon>
        <taxon>Pentapetalae</taxon>
        <taxon>rosids</taxon>
        <taxon>fabids</taxon>
        <taxon>Fagales</taxon>
        <taxon>Fagaceae</taxon>
        <taxon>Lithocarpus</taxon>
    </lineage>
</organism>
<evidence type="ECO:0000259" key="2">
    <source>
        <dbReference type="Pfam" id="PF03108"/>
    </source>
</evidence>
<dbReference type="InterPro" id="IPR004332">
    <property type="entry name" value="Transposase_MuDR"/>
</dbReference>
<evidence type="ECO:0000256" key="1">
    <source>
        <dbReference type="SAM" id="MobiDB-lite"/>
    </source>
</evidence>
<dbReference type="InterPro" id="IPR058594">
    <property type="entry name" value="PB1-like_dom_pln"/>
</dbReference>
<name>A0AAW2BV48_9ROSI</name>
<evidence type="ECO:0000313" key="5">
    <source>
        <dbReference type="Proteomes" id="UP001459277"/>
    </source>
</evidence>